<dbReference type="Pfam" id="PF04366">
    <property type="entry name" value="Ysc84"/>
    <property type="match status" value="1"/>
</dbReference>
<feature type="signal peptide" evidence="1">
    <location>
        <begin position="1"/>
        <end position="31"/>
    </location>
</feature>
<feature type="chain" id="PRO_5018966902" description="Ysc84 actin-binding domain-containing protein" evidence="1">
    <location>
        <begin position="32"/>
        <end position="241"/>
    </location>
</feature>
<evidence type="ECO:0000259" key="2">
    <source>
        <dbReference type="Pfam" id="PF04366"/>
    </source>
</evidence>
<comment type="caution">
    <text evidence="3">The sequence shown here is derived from an EMBL/GenBank/DDBJ whole genome shotgun (WGS) entry which is preliminary data.</text>
</comment>
<keyword evidence="4" id="KW-1185">Reference proteome</keyword>
<keyword evidence="1" id="KW-0732">Signal</keyword>
<organism evidence="3 4">
    <name type="scientific">Hwanghaeella grinnelliae</name>
    <dbReference type="NCBI Taxonomy" id="2500179"/>
    <lineage>
        <taxon>Bacteria</taxon>
        <taxon>Pseudomonadati</taxon>
        <taxon>Pseudomonadota</taxon>
        <taxon>Alphaproteobacteria</taxon>
        <taxon>Rhodospirillales</taxon>
        <taxon>Rhodospirillaceae</taxon>
        <taxon>Hwanghaeella</taxon>
    </lineage>
</organism>
<evidence type="ECO:0000313" key="3">
    <source>
        <dbReference type="EMBL" id="RVU36055.1"/>
    </source>
</evidence>
<evidence type="ECO:0000313" key="4">
    <source>
        <dbReference type="Proteomes" id="UP000287447"/>
    </source>
</evidence>
<dbReference type="PANTHER" id="PTHR15629">
    <property type="entry name" value="SH3YL1 PROTEIN"/>
    <property type="match status" value="1"/>
</dbReference>
<dbReference type="Proteomes" id="UP000287447">
    <property type="component" value="Unassembled WGS sequence"/>
</dbReference>
<feature type="domain" description="Ysc84 actin-binding" evidence="2">
    <location>
        <begin position="116"/>
        <end position="238"/>
    </location>
</feature>
<proteinExistence type="predicted"/>
<accession>A0A437QNK8</accession>
<protein>
    <recommendedName>
        <fullName evidence="2">Ysc84 actin-binding domain-containing protein</fullName>
    </recommendedName>
</protein>
<name>A0A437QNK8_9PROT</name>
<dbReference type="InterPro" id="IPR007461">
    <property type="entry name" value="Ysc84_actin-binding"/>
</dbReference>
<dbReference type="AlphaFoldDB" id="A0A437QNK8"/>
<gene>
    <name evidence="3" type="ORF">EOI86_12525</name>
</gene>
<evidence type="ECO:0000256" key="1">
    <source>
        <dbReference type="SAM" id="SignalP"/>
    </source>
</evidence>
<dbReference type="PANTHER" id="PTHR15629:SF2">
    <property type="entry name" value="SH3 DOMAIN-CONTAINING YSC84-LIKE PROTEIN 1"/>
    <property type="match status" value="1"/>
</dbReference>
<reference evidence="4" key="1">
    <citation type="submission" date="2019-01" db="EMBL/GenBank/DDBJ databases">
        <title>Gri0909 isolated from a small marine red alga.</title>
        <authorList>
            <person name="Kim J."/>
            <person name="Jeong S.E."/>
            <person name="Jeon C.O."/>
        </authorList>
    </citation>
    <scope>NUCLEOTIDE SEQUENCE [LARGE SCALE GENOMIC DNA]</scope>
    <source>
        <strain evidence="4">Gri0909</strain>
    </source>
</reference>
<dbReference type="CDD" id="cd11524">
    <property type="entry name" value="SYLF"/>
    <property type="match status" value="1"/>
</dbReference>
<dbReference type="InterPro" id="IPR051702">
    <property type="entry name" value="SH3_domain_YSC84-like"/>
</dbReference>
<dbReference type="GO" id="GO:0035091">
    <property type="term" value="F:phosphatidylinositol binding"/>
    <property type="evidence" value="ECO:0007669"/>
    <property type="project" value="TreeGrafter"/>
</dbReference>
<dbReference type="EMBL" id="SADE01000002">
    <property type="protein sequence ID" value="RVU36055.1"/>
    <property type="molecule type" value="Genomic_DNA"/>
</dbReference>
<sequence length="241" mass="24881">MMIEFNGLKRVAAAAVLSAAMAFGIAAPATADDAADNLKTANELVSKAVFTAEKMRNHKEFASYVKGYMKKAKGVVLFPQILKGGFFVGGEGGSGVLLAKADDGRWSYPTFVGMGAASFGLQIGAQSSELMLIVLTGKGLEAILDDKVTIGGEINGAVGPYGAGAEASTTANLNADVIAYSVAQGVFIGVSIEGAAVFPREKLNAAFYGTNDASPKSVVIDGKFANSAADPLREELARYPQ</sequence>
<dbReference type="OrthoDB" id="9782434at2"/>
<dbReference type="RefSeq" id="WP_127765531.1">
    <property type="nucleotide sequence ID" value="NZ_SADE01000002.1"/>
</dbReference>